<dbReference type="EMBL" id="AKWM02000038">
    <property type="protein sequence ID" value="EKS00296.1"/>
    <property type="molecule type" value="Genomic_DNA"/>
</dbReference>
<gene>
    <name evidence="1" type="ORF">LEP1GSC125_2890</name>
</gene>
<protein>
    <submittedName>
        <fullName evidence="1">Uncharacterized protein</fullName>
    </submittedName>
</protein>
<dbReference type="AlphaFoldDB" id="A0AA87MQ40"/>
<name>A0AA87MQ40_9LEPT</name>
<dbReference type="Proteomes" id="UP000001343">
    <property type="component" value="Unassembled WGS sequence"/>
</dbReference>
<organism evidence="1 2">
    <name type="scientific">Leptospira mayottensis 200901122</name>
    <dbReference type="NCBI Taxonomy" id="1193010"/>
    <lineage>
        <taxon>Bacteria</taxon>
        <taxon>Pseudomonadati</taxon>
        <taxon>Spirochaetota</taxon>
        <taxon>Spirochaetia</taxon>
        <taxon>Leptospirales</taxon>
        <taxon>Leptospiraceae</taxon>
        <taxon>Leptospira</taxon>
    </lineage>
</organism>
<sequence length="58" mass="6622">MSRRTSDLKGILEDSKVCFRVRIRSSERARDIGTLNDVPRLSTIRKRTQGKSEIGSML</sequence>
<proteinExistence type="predicted"/>
<evidence type="ECO:0000313" key="2">
    <source>
        <dbReference type="Proteomes" id="UP000001343"/>
    </source>
</evidence>
<evidence type="ECO:0000313" key="1">
    <source>
        <dbReference type="EMBL" id="EKS00296.1"/>
    </source>
</evidence>
<comment type="caution">
    <text evidence="1">The sequence shown here is derived from an EMBL/GenBank/DDBJ whole genome shotgun (WGS) entry which is preliminary data.</text>
</comment>
<reference evidence="1 2" key="1">
    <citation type="journal article" date="2014" name="Int. J. Syst. Evol. Microbiol.">
        <title>Leptospira mayottensis sp. nov., a pathogenic species of the genus Leptospira isolated from humans.</title>
        <authorList>
            <person name="Bourhy P."/>
            <person name="Collet L."/>
            <person name="Brisse S."/>
            <person name="Picardeau M."/>
        </authorList>
    </citation>
    <scope>NUCLEOTIDE SEQUENCE [LARGE SCALE GENOMIC DNA]</scope>
    <source>
        <strain evidence="1 2">200901122</strain>
    </source>
</reference>
<accession>A0AA87MQ40</accession>